<evidence type="ECO:0008006" key="3">
    <source>
        <dbReference type="Google" id="ProtNLM"/>
    </source>
</evidence>
<proteinExistence type="predicted"/>
<sequence>MKNTLEGRRLRRAEAAKYLFDTWGISRTPKTLAKLAVTGGGPPYQKDGRFPLYLKSDLDDWVISRLSPSVTSTAELSALKKGMSHD</sequence>
<comment type="caution">
    <text evidence="1">The sequence shown here is derived from an EMBL/GenBank/DDBJ whole genome shotgun (WGS) entry which is preliminary data.</text>
</comment>
<evidence type="ECO:0000313" key="2">
    <source>
        <dbReference type="Proteomes" id="UP000445696"/>
    </source>
</evidence>
<reference evidence="1 2" key="1">
    <citation type="journal article" date="2014" name="Int. J. Syst. Evol. Microbiol.">
        <title>Sneathiella chungangensis sp. nov., isolated from a marine sand, and emended description of the genus Sneathiella.</title>
        <authorList>
            <person name="Siamphan C."/>
            <person name="Kim H."/>
            <person name="Lee J.S."/>
            <person name="Kim W."/>
        </authorList>
    </citation>
    <scope>NUCLEOTIDE SEQUENCE [LARGE SCALE GENOMIC DNA]</scope>
    <source>
        <strain evidence="1 2">KCTC 32476</strain>
    </source>
</reference>
<dbReference type="AlphaFoldDB" id="A0A845MKM8"/>
<keyword evidence="2" id="KW-1185">Reference proteome</keyword>
<accession>A0A845MKM8</accession>
<evidence type="ECO:0000313" key="1">
    <source>
        <dbReference type="EMBL" id="MZR23900.1"/>
    </source>
</evidence>
<name>A0A845MKM8_9PROT</name>
<gene>
    <name evidence="1" type="ORF">GQF03_16305</name>
</gene>
<dbReference type="EMBL" id="WTVA01000015">
    <property type="protein sequence ID" value="MZR23900.1"/>
    <property type="molecule type" value="Genomic_DNA"/>
</dbReference>
<dbReference type="OrthoDB" id="9806994at2"/>
<protein>
    <recommendedName>
        <fullName evidence="3">DNA-binding protein</fullName>
    </recommendedName>
</protein>
<organism evidence="1 2">
    <name type="scientific">Sneathiella chungangensis</name>
    <dbReference type="NCBI Taxonomy" id="1418234"/>
    <lineage>
        <taxon>Bacteria</taxon>
        <taxon>Pseudomonadati</taxon>
        <taxon>Pseudomonadota</taxon>
        <taxon>Alphaproteobacteria</taxon>
        <taxon>Sneathiellales</taxon>
        <taxon>Sneathiellaceae</taxon>
        <taxon>Sneathiella</taxon>
    </lineage>
</organism>
<dbReference type="RefSeq" id="WP_161340326.1">
    <property type="nucleotide sequence ID" value="NZ_JBHSDG010000003.1"/>
</dbReference>
<dbReference type="Proteomes" id="UP000445696">
    <property type="component" value="Unassembled WGS sequence"/>
</dbReference>